<proteinExistence type="predicted"/>
<dbReference type="PIRSF" id="PIRSF036704">
    <property type="entry name" value="UCP036704"/>
    <property type="match status" value="1"/>
</dbReference>
<dbReference type="NCBIfam" id="TIGR01409">
    <property type="entry name" value="TAT_signal_seq"/>
    <property type="match status" value="1"/>
</dbReference>
<name>A0A5B8SSG0_9GAMM</name>
<dbReference type="AlphaFoldDB" id="A0A5B8SSG0"/>
<dbReference type="OrthoDB" id="6173795at2"/>
<dbReference type="KEGG" id="paur:FGL86_13600"/>
<organism evidence="2 3">
    <name type="scientific">Pistricoccus aurantiacus</name>
    <dbReference type="NCBI Taxonomy" id="1883414"/>
    <lineage>
        <taxon>Bacteria</taxon>
        <taxon>Pseudomonadati</taxon>
        <taxon>Pseudomonadota</taxon>
        <taxon>Gammaproteobacteria</taxon>
        <taxon>Oceanospirillales</taxon>
        <taxon>Halomonadaceae</taxon>
        <taxon>Pistricoccus</taxon>
    </lineage>
</organism>
<sequence>MTILKTTDKAATLNPERRRFLRLLGASGTAMAVAQVPFTQAASTGPAKIDVLRSTPEVPRYRETDHIRAFYATLQD</sequence>
<dbReference type="EMBL" id="CP042382">
    <property type="protein sequence ID" value="QEA40009.1"/>
    <property type="molecule type" value="Genomic_DNA"/>
</dbReference>
<keyword evidence="1" id="KW-0732">Signal</keyword>
<dbReference type="InterPro" id="IPR006311">
    <property type="entry name" value="TAT_signal"/>
</dbReference>
<evidence type="ECO:0000313" key="3">
    <source>
        <dbReference type="Proteomes" id="UP000321272"/>
    </source>
</evidence>
<keyword evidence="3" id="KW-1185">Reference proteome</keyword>
<evidence type="ECO:0000313" key="2">
    <source>
        <dbReference type="EMBL" id="QEA40009.1"/>
    </source>
</evidence>
<dbReference type="RefSeq" id="WP_147185073.1">
    <property type="nucleotide sequence ID" value="NZ_CP042382.1"/>
</dbReference>
<dbReference type="InterPro" id="IPR014177">
    <property type="entry name" value="Formate_DH_TAT-contain"/>
</dbReference>
<dbReference type="InterPro" id="IPR019546">
    <property type="entry name" value="TAT_signal_bac_arc"/>
</dbReference>
<dbReference type="Proteomes" id="UP000321272">
    <property type="component" value="Chromosome"/>
</dbReference>
<evidence type="ECO:0000256" key="1">
    <source>
        <dbReference type="ARBA" id="ARBA00022729"/>
    </source>
</evidence>
<reference evidence="2 3" key="1">
    <citation type="submission" date="2019-06" db="EMBL/GenBank/DDBJ databases">
        <title>Genome analyses of bacteria isolated from kimchi.</title>
        <authorList>
            <person name="Lee S."/>
            <person name="Ahn S."/>
            <person name="Roh S."/>
        </authorList>
    </citation>
    <scope>NUCLEOTIDE SEQUENCE [LARGE SCALE GENOMIC DNA]</scope>
    <source>
        <strain evidence="2 3">CBA4606</strain>
    </source>
</reference>
<dbReference type="PROSITE" id="PS51318">
    <property type="entry name" value="TAT"/>
    <property type="match status" value="1"/>
</dbReference>
<gene>
    <name evidence="2" type="ORF">FGL86_13600</name>
</gene>
<protein>
    <submittedName>
        <fullName evidence="2">Twin-arginine translocation signal domain-containing protein</fullName>
    </submittedName>
</protein>
<accession>A0A5B8SSG0</accession>